<comment type="subcellular location">
    <subcellularLocation>
        <location evidence="1">Cell membrane</location>
        <topology evidence="1">Multi-pass membrane protein</topology>
    </subcellularLocation>
</comment>
<evidence type="ECO:0000313" key="8">
    <source>
        <dbReference type="Proteomes" id="UP000076586"/>
    </source>
</evidence>
<dbReference type="STRING" id="681398.PJIAN_1467"/>
<gene>
    <name evidence="7" type="ORF">PJIAN_1467</name>
</gene>
<proteinExistence type="predicted"/>
<sequence>MKVPSVANIISTIQQLYAKLPKSGKEFKQELLELRNIKKIDRYIIGKFIGTYFFSIILIISIVIVIDTSEKMDNFYDHHAPLKAIIFSYYLNFIPYFINLFSPLFTFIAVIFFTSKLAENTEIIAILSSGVSFKRMMYPYFLSALIIALLTFILSGYIIPPANQVRLKFEATYVKPVMNDNAHNIQMQVDKGVVAYIERYEEPTNAGCRFSLDKFEGKTLVSRMTADSICWKSGYHWTAKNYLIRDFKGLKEDIRRGAKMDTVIKMQPADFFLTSREAPQMTNGALAGYISRQKNRGVGNTGAFQVEYYRRFANPLAAFILTLIGVSLSSRKVRGGIGLQIGIGIALSALYILFNTVSATFAANGSLPPMLAVWLPNIIFMIIGVSLYVRARQ</sequence>
<protein>
    <submittedName>
        <fullName evidence="7">Lipopolysaccharide export system permease protein</fullName>
    </submittedName>
</protein>
<dbReference type="EMBL" id="BDCR01000001">
    <property type="protein sequence ID" value="GAT61880.1"/>
    <property type="molecule type" value="Genomic_DNA"/>
</dbReference>
<organism evidence="7 8">
    <name type="scientific">Paludibacter jiangxiensis</name>
    <dbReference type="NCBI Taxonomy" id="681398"/>
    <lineage>
        <taxon>Bacteria</taxon>
        <taxon>Pseudomonadati</taxon>
        <taxon>Bacteroidota</taxon>
        <taxon>Bacteroidia</taxon>
        <taxon>Bacteroidales</taxon>
        <taxon>Paludibacteraceae</taxon>
        <taxon>Paludibacter</taxon>
    </lineage>
</organism>
<dbReference type="Pfam" id="PF03739">
    <property type="entry name" value="LptF_LptG"/>
    <property type="match status" value="1"/>
</dbReference>
<keyword evidence="2" id="KW-1003">Cell membrane</keyword>
<dbReference type="GO" id="GO:0043190">
    <property type="term" value="C:ATP-binding cassette (ABC) transporter complex"/>
    <property type="evidence" value="ECO:0007669"/>
    <property type="project" value="TreeGrafter"/>
</dbReference>
<dbReference type="Proteomes" id="UP000076586">
    <property type="component" value="Unassembled WGS sequence"/>
</dbReference>
<feature type="transmembrane region" description="Helical" evidence="6">
    <location>
        <begin position="138"/>
        <end position="159"/>
    </location>
</feature>
<evidence type="ECO:0000256" key="6">
    <source>
        <dbReference type="SAM" id="Phobius"/>
    </source>
</evidence>
<keyword evidence="8" id="KW-1185">Reference proteome</keyword>
<feature type="transmembrane region" description="Helical" evidence="6">
    <location>
        <begin position="369"/>
        <end position="389"/>
    </location>
</feature>
<accession>A0A170YKM0</accession>
<dbReference type="OrthoDB" id="9807977at2"/>
<feature type="transmembrane region" description="Helical" evidence="6">
    <location>
        <begin position="312"/>
        <end position="329"/>
    </location>
</feature>
<comment type="caution">
    <text evidence="7">The sequence shown here is derived from an EMBL/GenBank/DDBJ whole genome shotgun (WGS) entry which is preliminary data.</text>
</comment>
<evidence type="ECO:0000256" key="3">
    <source>
        <dbReference type="ARBA" id="ARBA00022692"/>
    </source>
</evidence>
<dbReference type="RefSeq" id="WP_068701622.1">
    <property type="nucleotide sequence ID" value="NZ_BDCR01000001.1"/>
</dbReference>
<dbReference type="PANTHER" id="PTHR33529">
    <property type="entry name" value="SLR0882 PROTEIN-RELATED"/>
    <property type="match status" value="1"/>
</dbReference>
<keyword evidence="5 6" id="KW-0472">Membrane</keyword>
<keyword evidence="3 6" id="KW-0812">Transmembrane</keyword>
<reference evidence="8" key="1">
    <citation type="submission" date="2016-04" db="EMBL/GenBank/DDBJ databases">
        <title>Draft genome sequence of Paludibacter jiangxiensis strain NM7.</title>
        <authorList>
            <person name="Qiu Y."/>
            <person name="Matsuura N."/>
            <person name="Ohashi A."/>
            <person name="Tourlousse M.D."/>
            <person name="Sekiguchi Y."/>
        </authorList>
    </citation>
    <scope>NUCLEOTIDE SEQUENCE [LARGE SCALE GENOMIC DNA]</scope>
    <source>
        <strain evidence="8">NM7</strain>
    </source>
</reference>
<dbReference type="InterPro" id="IPR005495">
    <property type="entry name" value="LptG/LptF_permease"/>
</dbReference>
<evidence type="ECO:0000313" key="7">
    <source>
        <dbReference type="EMBL" id="GAT61880.1"/>
    </source>
</evidence>
<feature type="transmembrane region" description="Helical" evidence="6">
    <location>
        <begin position="341"/>
        <end position="363"/>
    </location>
</feature>
<dbReference type="AlphaFoldDB" id="A0A170YKM0"/>
<evidence type="ECO:0000256" key="4">
    <source>
        <dbReference type="ARBA" id="ARBA00022989"/>
    </source>
</evidence>
<keyword evidence="4 6" id="KW-1133">Transmembrane helix</keyword>
<dbReference type="GO" id="GO:0015920">
    <property type="term" value="P:lipopolysaccharide transport"/>
    <property type="evidence" value="ECO:0007669"/>
    <property type="project" value="TreeGrafter"/>
</dbReference>
<dbReference type="PANTHER" id="PTHR33529:SF8">
    <property type="entry name" value="PERMEASE, YJGP_YJGQ FAMILY"/>
    <property type="match status" value="1"/>
</dbReference>
<evidence type="ECO:0000256" key="1">
    <source>
        <dbReference type="ARBA" id="ARBA00004651"/>
    </source>
</evidence>
<feature type="transmembrane region" description="Helical" evidence="6">
    <location>
        <begin position="96"/>
        <end position="118"/>
    </location>
</feature>
<evidence type="ECO:0000256" key="2">
    <source>
        <dbReference type="ARBA" id="ARBA00022475"/>
    </source>
</evidence>
<name>A0A170YKM0_9BACT</name>
<evidence type="ECO:0000256" key="5">
    <source>
        <dbReference type="ARBA" id="ARBA00023136"/>
    </source>
</evidence>
<reference evidence="8" key="2">
    <citation type="journal article" date="2017" name="Genome Announc.">
        <title>Draft genome sequence of Paludibacter jiangxiensis NM7(T), a propionate-producing fermentative bacterium.</title>
        <authorList>
            <person name="Qiu Y.-L."/>
            <person name="Tourlousse D.M."/>
            <person name="Matsuura N."/>
            <person name="Ohashi A."/>
            <person name="Sekiguchi Y."/>
        </authorList>
    </citation>
    <scope>NUCLEOTIDE SEQUENCE [LARGE SCALE GENOMIC DNA]</scope>
    <source>
        <strain evidence="8">NM7</strain>
    </source>
</reference>
<feature type="transmembrane region" description="Helical" evidence="6">
    <location>
        <begin position="44"/>
        <end position="66"/>
    </location>
</feature>